<reference evidence="2" key="1">
    <citation type="submission" date="2016-09" db="EMBL/GenBank/DDBJ databases">
        <authorList>
            <person name="Capua I."/>
            <person name="De Benedictis P."/>
            <person name="Joannis T."/>
            <person name="Lombin L.H."/>
            <person name="Cattoli G."/>
        </authorList>
    </citation>
    <scope>NUCLEOTIDE SEQUENCE</scope>
    <source>
        <strain evidence="2">B9</strain>
    </source>
</reference>
<dbReference type="NCBIfam" id="TIGR00778">
    <property type="entry name" value="ahpD_dom"/>
    <property type="match status" value="1"/>
</dbReference>
<sequence length="140" mass="14772">MPRADGAAPGRHPLGQFALFEFKTGHLMTTDLKTRLTEINKQFGALGQAQPAAMSAFQGVMKAATQDGSLPAAVKELVAVALAVQKGCDDCVLFHTSQALRHRATREQLAEVLAINIEMGGGPGAMYASKALAYFDALNA</sequence>
<protein>
    <recommendedName>
        <fullName evidence="1">Carboxymuconolactone decarboxylase-like domain-containing protein</fullName>
    </recommendedName>
</protein>
<dbReference type="GO" id="GO:0051920">
    <property type="term" value="F:peroxiredoxin activity"/>
    <property type="evidence" value="ECO:0007669"/>
    <property type="project" value="InterPro"/>
</dbReference>
<accession>A0A1K0JMM7</accession>
<dbReference type="InterPro" id="IPR003779">
    <property type="entry name" value="CMD-like"/>
</dbReference>
<evidence type="ECO:0000313" key="2">
    <source>
        <dbReference type="EMBL" id="SCU76404.1"/>
    </source>
</evidence>
<feature type="domain" description="Carboxymuconolactone decarboxylase-like" evidence="1">
    <location>
        <begin position="51"/>
        <end position="132"/>
    </location>
</feature>
<dbReference type="Gene3D" id="1.20.1290.10">
    <property type="entry name" value="AhpD-like"/>
    <property type="match status" value="1"/>
</dbReference>
<gene>
    <name evidence="2" type="ORF">CNECB9_3070010</name>
</gene>
<dbReference type="PANTHER" id="PTHR33930">
    <property type="entry name" value="ALKYL HYDROPEROXIDE REDUCTASE AHPD"/>
    <property type="match status" value="1"/>
</dbReference>
<dbReference type="Pfam" id="PF02627">
    <property type="entry name" value="CMD"/>
    <property type="match status" value="1"/>
</dbReference>
<dbReference type="SUPFAM" id="SSF69118">
    <property type="entry name" value="AhpD-like"/>
    <property type="match status" value="1"/>
</dbReference>
<evidence type="ECO:0000259" key="1">
    <source>
        <dbReference type="Pfam" id="PF02627"/>
    </source>
</evidence>
<organism evidence="2">
    <name type="scientific">Cupriavidus necator</name>
    <name type="common">Alcaligenes eutrophus</name>
    <name type="synonym">Ralstonia eutropha</name>
    <dbReference type="NCBI Taxonomy" id="106590"/>
    <lineage>
        <taxon>Bacteria</taxon>
        <taxon>Pseudomonadati</taxon>
        <taxon>Pseudomonadota</taxon>
        <taxon>Betaproteobacteria</taxon>
        <taxon>Burkholderiales</taxon>
        <taxon>Burkholderiaceae</taxon>
        <taxon>Cupriavidus</taxon>
    </lineage>
</organism>
<proteinExistence type="predicted"/>
<name>A0A1K0JMM7_CUPNE</name>
<dbReference type="InterPro" id="IPR029032">
    <property type="entry name" value="AhpD-like"/>
</dbReference>
<dbReference type="AlphaFoldDB" id="A0A1K0JMM7"/>
<dbReference type="EMBL" id="FMSH01000232">
    <property type="protein sequence ID" value="SCU76404.1"/>
    <property type="molecule type" value="Genomic_DNA"/>
</dbReference>
<dbReference type="PANTHER" id="PTHR33930:SF2">
    <property type="entry name" value="BLR3452 PROTEIN"/>
    <property type="match status" value="1"/>
</dbReference>
<dbReference type="InterPro" id="IPR004675">
    <property type="entry name" value="AhpD_core"/>
</dbReference>